<accession>A0A0N0GM62</accession>
<dbReference type="Gene3D" id="3.30.460.30">
    <property type="entry name" value="Glutamyl-tRNA reductase, N-terminal domain"/>
    <property type="match status" value="1"/>
</dbReference>
<dbReference type="InterPro" id="IPR015895">
    <property type="entry name" value="4pyrrol_synth_GluRdtase_N"/>
</dbReference>
<evidence type="ECO:0000256" key="7">
    <source>
        <dbReference type="ARBA" id="ARBA00047464"/>
    </source>
</evidence>
<dbReference type="InterPro" id="IPR015896">
    <property type="entry name" value="4pyrrol_synth_GluRdtase_dimer"/>
</dbReference>
<evidence type="ECO:0000256" key="12">
    <source>
        <dbReference type="PIRSR" id="PIRSR000445-3"/>
    </source>
</evidence>
<dbReference type="RefSeq" id="WP_053938783.1">
    <property type="nucleotide sequence ID" value="NZ_LAQT01000026.1"/>
</dbReference>
<feature type="binding site" evidence="9 11">
    <location>
        <begin position="110"/>
        <end position="112"/>
    </location>
    <ligand>
        <name>substrate</name>
    </ligand>
</feature>
<dbReference type="HAMAP" id="MF_00087">
    <property type="entry name" value="Glu_tRNA_reductase"/>
    <property type="match status" value="1"/>
</dbReference>
<dbReference type="Proteomes" id="UP000037939">
    <property type="component" value="Unassembled WGS sequence"/>
</dbReference>
<dbReference type="EMBL" id="LAQT01000026">
    <property type="protein sequence ID" value="KPC50776.1"/>
    <property type="molecule type" value="Genomic_DNA"/>
</dbReference>
<protein>
    <recommendedName>
        <fullName evidence="8 9">Glutamyl-tRNA reductase</fullName>
        <shortName evidence="9">GluTR</shortName>
        <ecNumber evidence="3 9">1.2.1.70</ecNumber>
    </recommendedName>
</protein>
<evidence type="ECO:0000256" key="6">
    <source>
        <dbReference type="ARBA" id="ARBA00023244"/>
    </source>
</evidence>
<evidence type="ECO:0000259" key="16">
    <source>
        <dbReference type="Pfam" id="PF01488"/>
    </source>
</evidence>
<dbReference type="InterPro" id="IPR036453">
    <property type="entry name" value="GluRdtase_dimer_dom_sf"/>
</dbReference>
<evidence type="ECO:0000256" key="4">
    <source>
        <dbReference type="ARBA" id="ARBA00022857"/>
    </source>
</evidence>
<comment type="subunit">
    <text evidence="9">Homodimer.</text>
</comment>
<evidence type="ECO:0000256" key="13">
    <source>
        <dbReference type="PIRSR" id="PIRSR000445-4"/>
    </source>
</evidence>
<dbReference type="SUPFAM" id="SSF69742">
    <property type="entry name" value="Glutamyl tRNA-reductase catalytic, N-terminal domain"/>
    <property type="match status" value="1"/>
</dbReference>
<reference evidence="18 19" key="1">
    <citation type="submission" date="2015-07" db="EMBL/GenBank/DDBJ databases">
        <title>Draft genome sequence of the Amantichitinum ursilacus IGB-41, a new chitin-degrading bacterium.</title>
        <authorList>
            <person name="Kirstahler P."/>
            <person name="Guenther M."/>
            <person name="Grumaz C."/>
            <person name="Rupp S."/>
            <person name="Zibek S."/>
            <person name="Sohn K."/>
        </authorList>
    </citation>
    <scope>NUCLEOTIDE SEQUENCE [LARGE SCALE GENOMIC DNA]</scope>
    <source>
        <strain evidence="18 19">IGB-41</strain>
    </source>
</reference>
<keyword evidence="5 9" id="KW-0560">Oxidoreductase</keyword>
<dbReference type="CDD" id="cd05213">
    <property type="entry name" value="NAD_bind_Glutamyl_tRNA_reduct"/>
    <property type="match status" value="1"/>
</dbReference>
<dbReference type="GO" id="GO:0008883">
    <property type="term" value="F:glutamyl-tRNA reductase activity"/>
    <property type="evidence" value="ECO:0007669"/>
    <property type="project" value="UniProtKB-UniRule"/>
</dbReference>
<dbReference type="InterPro" id="IPR036343">
    <property type="entry name" value="GluRdtase_N_sf"/>
</dbReference>
<dbReference type="OrthoDB" id="110209at2"/>
<dbReference type="InterPro" id="IPR006151">
    <property type="entry name" value="Shikm_DH/Glu-tRNA_Rdtase"/>
</dbReference>
<feature type="binding site" evidence="9 11">
    <location>
        <position position="116"/>
    </location>
    <ligand>
        <name>substrate</name>
    </ligand>
</feature>
<comment type="miscellaneous">
    <text evidence="9">During catalysis, the active site Cys acts as a nucleophile attacking the alpha-carbonyl group of tRNA-bound glutamate with the formation of a thioester intermediate between enzyme and glutamate, and the concomitant release of tRNA(Glu). The thioester intermediate is finally reduced by direct hydride transfer from NADPH, to form the product GSA.</text>
</comment>
<dbReference type="SUPFAM" id="SSF51735">
    <property type="entry name" value="NAD(P)-binding Rossmann-fold domains"/>
    <property type="match status" value="1"/>
</dbReference>
<evidence type="ECO:0000256" key="3">
    <source>
        <dbReference type="ARBA" id="ARBA00012970"/>
    </source>
</evidence>
<dbReference type="EC" id="1.2.1.70" evidence="3 9"/>
<comment type="similarity">
    <text evidence="2 9 14">Belongs to the glutamyl-tRNA reductase family.</text>
</comment>
<dbReference type="PANTHER" id="PTHR43013:SF1">
    <property type="entry name" value="GLUTAMYL-TRNA REDUCTASE"/>
    <property type="match status" value="1"/>
</dbReference>
<feature type="site" description="Important for activity" evidence="9 13">
    <location>
        <position position="95"/>
    </location>
</feature>
<feature type="binding site" evidence="9 11">
    <location>
        <begin position="49"/>
        <end position="52"/>
    </location>
    <ligand>
        <name>substrate</name>
    </ligand>
</feature>
<dbReference type="UniPathway" id="UPA00251">
    <property type="reaction ID" value="UER00316"/>
</dbReference>
<feature type="binding site" evidence="9 12">
    <location>
        <begin position="185"/>
        <end position="190"/>
    </location>
    <ligand>
        <name>NADP(+)</name>
        <dbReference type="ChEBI" id="CHEBI:58349"/>
    </ligand>
</feature>
<dbReference type="Pfam" id="PF05201">
    <property type="entry name" value="GlutR_N"/>
    <property type="match status" value="1"/>
</dbReference>
<dbReference type="GO" id="GO:0019353">
    <property type="term" value="P:protoporphyrinogen IX biosynthetic process from glutamate"/>
    <property type="evidence" value="ECO:0007669"/>
    <property type="project" value="TreeGrafter"/>
</dbReference>
<name>A0A0N0GM62_9NEIS</name>
<evidence type="ECO:0000256" key="11">
    <source>
        <dbReference type="PIRSR" id="PIRSR000445-2"/>
    </source>
</evidence>
<feature type="domain" description="Tetrapyrrole biosynthesis glutamyl-tRNA reductase dimerisation" evidence="15">
    <location>
        <begin position="316"/>
        <end position="413"/>
    </location>
</feature>
<evidence type="ECO:0000256" key="14">
    <source>
        <dbReference type="RuleBase" id="RU000584"/>
    </source>
</evidence>
<dbReference type="Pfam" id="PF00745">
    <property type="entry name" value="GlutR_dimer"/>
    <property type="match status" value="1"/>
</dbReference>
<dbReference type="InterPro" id="IPR036291">
    <property type="entry name" value="NAD(P)-bd_dom_sf"/>
</dbReference>
<comment type="domain">
    <text evidence="9">Possesses an unusual extended V-shaped dimeric structure with each monomer consisting of three distinct domains arranged along a curved 'spinal' alpha-helix. The N-terminal catalytic domain specifically recognizes the glutamate moiety of the substrate. The second domain is the NADPH-binding domain, and the third C-terminal domain is responsible for dimerization.</text>
</comment>
<dbReference type="FunFam" id="3.40.50.720:FF:000031">
    <property type="entry name" value="Glutamyl-tRNA reductase"/>
    <property type="match status" value="1"/>
</dbReference>
<evidence type="ECO:0000256" key="9">
    <source>
        <dbReference type="HAMAP-Rule" id="MF_00087"/>
    </source>
</evidence>
<dbReference type="Pfam" id="PF01488">
    <property type="entry name" value="Shikimate_DH"/>
    <property type="match status" value="1"/>
</dbReference>
<sequence length="417" mass="45561">MNLLVLGVNHETAPLAVRERLAFSPDELQAALPGLIAQPGVSEAAIISTCNRTELYCNARDMRALLDWFAHSRGRKAEEVGQYLYVHSGEAAARHTFRVAAGLDSMVLGETQILGQMKDAERVARESGSMGVLLNGLFQRAFQVAKDVRSHTKIGSASVSMAAAGVRLAERIFPKVADCSVLFVGAGEMIELCATHFCAQNPRKVAVANRTLERGQKLAAEHGGEAMVLTELSERLHEFDIIVTSTASPLPVIGKGMIERAIKLRKRRPLFIVDLAVPRDVEPEAAALADVYLYTVDDLHEVVRQGVQSRQGEVVAAEGLIAEHVDEFAHWVTSRELVPTIRDLRDHAERTARNELARARKRLAAGDDPEDVLEKLTAQLSAKFLHAPLASLNAATGNEQAALVAATRRLFRLHDEE</sequence>
<evidence type="ECO:0000256" key="8">
    <source>
        <dbReference type="ARBA" id="ARBA00068659"/>
    </source>
</evidence>
<dbReference type="InterPro" id="IPR000343">
    <property type="entry name" value="4pyrrol_synth_GluRdtase"/>
</dbReference>
<evidence type="ECO:0000256" key="10">
    <source>
        <dbReference type="PIRSR" id="PIRSR000445-1"/>
    </source>
</evidence>
<dbReference type="PIRSF" id="PIRSF000445">
    <property type="entry name" value="4pyrrol_synth_GluRdtase"/>
    <property type="match status" value="1"/>
</dbReference>
<comment type="pathway">
    <text evidence="1 9 14">Porphyrin-containing compound metabolism; protoporphyrin-IX biosynthesis; 5-aminolevulinate from L-glutamyl-tRNA(Glu): step 1/2.</text>
</comment>
<dbReference type="FunFam" id="3.30.460.30:FF:000001">
    <property type="entry name" value="Glutamyl-tRNA reductase"/>
    <property type="match status" value="1"/>
</dbReference>
<organism evidence="18 19">
    <name type="scientific">Amantichitinum ursilacus</name>
    <dbReference type="NCBI Taxonomy" id="857265"/>
    <lineage>
        <taxon>Bacteria</taxon>
        <taxon>Pseudomonadati</taxon>
        <taxon>Pseudomonadota</taxon>
        <taxon>Betaproteobacteria</taxon>
        <taxon>Neisseriales</taxon>
        <taxon>Chitinibacteraceae</taxon>
        <taxon>Amantichitinum</taxon>
    </lineage>
</organism>
<dbReference type="Gene3D" id="3.40.50.720">
    <property type="entry name" value="NAD(P)-binding Rossmann-like Domain"/>
    <property type="match status" value="1"/>
</dbReference>
<feature type="binding site" evidence="9 11">
    <location>
        <position position="105"/>
    </location>
    <ligand>
        <name>substrate</name>
    </ligand>
</feature>
<keyword evidence="19" id="KW-1185">Reference proteome</keyword>
<evidence type="ECO:0000259" key="17">
    <source>
        <dbReference type="Pfam" id="PF05201"/>
    </source>
</evidence>
<evidence type="ECO:0000256" key="2">
    <source>
        <dbReference type="ARBA" id="ARBA00005916"/>
    </source>
</evidence>
<keyword evidence="4 9" id="KW-0521">NADP</keyword>
<feature type="active site" description="Nucleophile" evidence="9 10">
    <location>
        <position position="50"/>
    </location>
</feature>
<evidence type="ECO:0000256" key="5">
    <source>
        <dbReference type="ARBA" id="ARBA00023002"/>
    </source>
</evidence>
<gene>
    <name evidence="9 18" type="primary">hemA</name>
    <name evidence="18" type="ORF">WG78_15810</name>
</gene>
<feature type="domain" description="Glutamyl-tRNA reductase N-terminal" evidence="17">
    <location>
        <begin position="6"/>
        <end position="152"/>
    </location>
</feature>
<evidence type="ECO:0000259" key="15">
    <source>
        <dbReference type="Pfam" id="PF00745"/>
    </source>
</evidence>
<evidence type="ECO:0000313" key="18">
    <source>
        <dbReference type="EMBL" id="KPC50776.1"/>
    </source>
</evidence>
<dbReference type="GO" id="GO:0050661">
    <property type="term" value="F:NADP binding"/>
    <property type="evidence" value="ECO:0007669"/>
    <property type="project" value="InterPro"/>
</dbReference>
<comment type="catalytic activity">
    <reaction evidence="7 9 14">
        <text>(S)-4-amino-5-oxopentanoate + tRNA(Glu) + NADP(+) = L-glutamyl-tRNA(Glu) + NADPH + H(+)</text>
        <dbReference type="Rhea" id="RHEA:12344"/>
        <dbReference type="Rhea" id="RHEA-COMP:9663"/>
        <dbReference type="Rhea" id="RHEA-COMP:9680"/>
        <dbReference type="ChEBI" id="CHEBI:15378"/>
        <dbReference type="ChEBI" id="CHEBI:57501"/>
        <dbReference type="ChEBI" id="CHEBI:57783"/>
        <dbReference type="ChEBI" id="CHEBI:58349"/>
        <dbReference type="ChEBI" id="CHEBI:78442"/>
        <dbReference type="ChEBI" id="CHEBI:78520"/>
        <dbReference type="EC" id="1.2.1.70"/>
    </reaction>
</comment>
<dbReference type="AlphaFoldDB" id="A0A0N0GM62"/>
<dbReference type="PANTHER" id="PTHR43013">
    <property type="entry name" value="GLUTAMYL-TRNA REDUCTASE"/>
    <property type="match status" value="1"/>
</dbReference>
<proteinExistence type="inferred from homology"/>
<dbReference type="NCBIfam" id="TIGR01035">
    <property type="entry name" value="hemA"/>
    <property type="match status" value="1"/>
</dbReference>
<dbReference type="STRING" id="857265.WG78_15810"/>
<feature type="domain" description="Quinate/shikimate 5-dehydrogenase/glutamyl-tRNA reductase" evidence="16">
    <location>
        <begin position="168"/>
        <end position="302"/>
    </location>
</feature>
<dbReference type="PATRIC" id="fig|857265.3.peg.3242"/>
<evidence type="ECO:0000256" key="1">
    <source>
        <dbReference type="ARBA" id="ARBA00005059"/>
    </source>
</evidence>
<dbReference type="SUPFAM" id="SSF69075">
    <property type="entry name" value="Glutamyl tRNA-reductase dimerization domain"/>
    <property type="match status" value="1"/>
</dbReference>
<evidence type="ECO:0000313" key="19">
    <source>
        <dbReference type="Proteomes" id="UP000037939"/>
    </source>
</evidence>
<keyword evidence="6 9" id="KW-0627">Porphyrin biosynthesis</keyword>
<comment type="caution">
    <text evidence="18">The sequence shown here is derived from an EMBL/GenBank/DDBJ whole genome shotgun (WGS) entry which is preliminary data.</text>
</comment>
<comment type="function">
    <text evidence="9">Catalyzes the NADPH-dependent reduction of glutamyl-tRNA(Glu) to glutamate 1-semialdehyde (GSA).</text>
</comment>